<dbReference type="GO" id="GO:0043130">
    <property type="term" value="F:ubiquitin binding"/>
    <property type="evidence" value="ECO:0007669"/>
    <property type="project" value="InterPro"/>
</dbReference>
<evidence type="ECO:0000313" key="16">
    <source>
        <dbReference type="EMBL" id="CAF3571263.1"/>
    </source>
</evidence>
<feature type="transmembrane region" description="Helical" evidence="12">
    <location>
        <begin position="217"/>
        <end position="239"/>
    </location>
</feature>
<dbReference type="SUPFAM" id="SSF57850">
    <property type="entry name" value="RING/U-box"/>
    <property type="match status" value="1"/>
</dbReference>
<comment type="subcellular location">
    <subcellularLocation>
        <location evidence="1">Membrane</location>
        <topology evidence="1">Multi-pass membrane protein</topology>
    </subcellularLocation>
</comment>
<dbReference type="PROSITE" id="PS51140">
    <property type="entry name" value="CUE"/>
    <property type="match status" value="1"/>
</dbReference>
<feature type="transmembrane region" description="Helical" evidence="12">
    <location>
        <begin position="176"/>
        <end position="196"/>
    </location>
</feature>
<dbReference type="GO" id="GO:0061630">
    <property type="term" value="F:ubiquitin protein ligase activity"/>
    <property type="evidence" value="ECO:0007669"/>
    <property type="project" value="TreeGrafter"/>
</dbReference>
<feature type="domain" description="CUE" evidence="14">
    <location>
        <begin position="532"/>
        <end position="574"/>
    </location>
</feature>
<dbReference type="Proteomes" id="UP000663829">
    <property type="component" value="Unassembled WGS sequence"/>
</dbReference>
<feature type="transmembrane region" description="Helical" evidence="12">
    <location>
        <begin position="153"/>
        <end position="170"/>
    </location>
</feature>
<gene>
    <name evidence="15" type="ORF">GPM918_LOCUS2806</name>
    <name evidence="16" type="ORF">SRO942_LOCUS2806</name>
</gene>
<keyword evidence="4 12" id="KW-0812">Transmembrane</keyword>
<dbReference type="SMART" id="SM00546">
    <property type="entry name" value="CUE"/>
    <property type="match status" value="1"/>
</dbReference>
<dbReference type="AlphaFoldDB" id="A0A813RV75"/>
<evidence type="ECO:0000256" key="1">
    <source>
        <dbReference type="ARBA" id="ARBA00004141"/>
    </source>
</evidence>
<evidence type="ECO:0000256" key="10">
    <source>
        <dbReference type="PROSITE-ProRule" id="PRU00175"/>
    </source>
</evidence>
<dbReference type="Gene3D" id="1.10.8.10">
    <property type="entry name" value="DNA helicase RuvA subunit, C-terminal domain"/>
    <property type="match status" value="1"/>
</dbReference>
<name>A0A813RV75_9BILA</name>
<dbReference type="CDD" id="cd16455">
    <property type="entry name" value="RING-H2_AMFR"/>
    <property type="match status" value="1"/>
</dbReference>
<dbReference type="GO" id="GO:0005829">
    <property type="term" value="C:cytosol"/>
    <property type="evidence" value="ECO:0007669"/>
    <property type="project" value="TreeGrafter"/>
</dbReference>
<comment type="pathway">
    <text evidence="2">Protein modification; protein ubiquitination.</text>
</comment>
<evidence type="ECO:0000256" key="2">
    <source>
        <dbReference type="ARBA" id="ARBA00004906"/>
    </source>
</evidence>
<dbReference type="GO" id="GO:0070936">
    <property type="term" value="P:protein K48-linked ubiquitination"/>
    <property type="evidence" value="ECO:0007669"/>
    <property type="project" value="TreeGrafter"/>
</dbReference>
<dbReference type="EMBL" id="CAJOBC010000321">
    <property type="protein sequence ID" value="CAF3571263.1"/>
    <property type="molecule type" value="Genomic_DNA"/>
</dbReference>
<evidence type="ECO:0000256" key="8">
    <source>
        <dbReference type="ARBA" id="ARBA00022989"/>
    </source>
</evidence>
<feature type="transmembrane region" description="Helical" evidence="12">
    <location>
        <begin position="115"/>
        <end position="141"/>
    </location>
</feature>
<dbReference type="GO" id="GO:0030968">
    <property type="term" value="P:endoplasmic reticulum unfolded protein response"/>
    <property type="evidence" value="ECO:0007669"/>
    <property type="project" value="TreeGrafter"/>
</dbReference>
<evidence type="ECO:0000256" key="3">
    <source>
        <dbReference type="ARBA" id="ARBA00022679"/>
    </source>
</evidence>
<dbReference type="Proteomes" id="UP000681722">
    <property type="component" value="Unassembled WGS sequence"/>
</dbReference>
<dbReference type="OrthoDB" id="3824970at2759"/>
<dbReference type="InterPro" id="IPR003892">
    <property type="entry name" value="CUE"/>
</dbReference>
<comment type="caution">
    <text evidence="15">The sequence shown here is derived from an EMBL/GenBank/DDBJ whole genome shotgun (WGS) entry which is preliminary data.</text>
</comment>
<sequence>MALRHLFEKLPIPSLRLYTSISSLLLIGNLIYINQLIQFSDDSGHTLKSEYNTINTTNFETVSSVNISETLNAVSGTIVKKNESISAESLATNDPLSLTYIQTLFSIMISEPLSLLILVNAAYCALTLVGKSIQLVVFGTLRPIEVQRIKDKFWNYAFYKFIFLFGVLNVEDLNDIVLWLLWFSLLGFLIVFCQLCKDRFELLSVSTSVRSWELIKIIGLLNFVFCCCMSLFGLCLFGLNIGGLSVFFFMLAETVLLSLDTVYVLAKYCMHLYTLQQHQQQIASSSTAIDNSNNNETRLLIAYYCEFIFDVLTLTIDICHHLQMLLHCNIFLSMASLVVCMQLKPLIDELMQRMKRHNLYRLAMSKMEQKYPLLTKYELEEKFKKNRNYSPDEVCSICWERFEKARCLPCGHLFHQNCLRSWLEQDPSCPVCRLPLHDETSPSAPTTANVQPQPAASFNLFWPSFTVGNNARTSQQQQPQGAVGNAVPRQRNHLFRFDGSRYASWLPSFSVEVTHTHNFPFRFGRQRLSTTQLNTMVQHVRQIFPQIPNNIILNDLQRTQSIDSTINNIMDRRIRDLNILEQQADATGNHLDSSDTDSYGSSSSSNSSPSSSDVEDSDIRQTTNINNSTLSELQIDNMMNDQELYSWPLDHRKPFSDRKRQLITHMRRCYIERERSQLQTKSDLLSSP</sequence>
<dbReference type="GO" id="GO:0008270">
    <property type="term" value="F:zinc ion binding"/>
    <property type="evidence" value="ECO:0007669"/>
    <property type="project" value="UniProtKB-KW"/>
</dbReference>
<accession>A0A813RV75</accession>
<feature type="transmembrane region" description="Helical" evidence="12">
    <location>
        <begin position="15"/>
        <end position="33"/>
    </location>
</feature>
<feature type="region of interest" description="Disordered" evidence="11">
    <location>
        <begin position="587"/>
        <end position="632"/>
    </location>
</feature>
<proteinExistence type="predicted"/>
<keyword evidence="6 10" id="KW-0863">Zinc-finger</keyword>
<dbReference type="Gene3D" id="3.30.40.10">
    <property type="entry name" value="Zinc/RING finger domain, C3HC4 (zinc finger)"/>
    <property type="match status" value="1"/>
</dbReference>
<keyword evidence="7" id="KW-0862">Zinc</keyword>
<protein>
    <submittedName>
        <fullName evidence="15">Uncharacterized protein</fullName>
    </submittedName>
</protein>
<dbReference type="GO" id="GO:0006511">
    <property type="term" value="P:ubiquitin-dependent protein catabolic process"/>
    <property type="evidence" value="ECO:0007669"/>
    <property type="project" value="TreeGrafter"/>
</dbReference>
<evidence type="ECO:0000313" key="15">
    <source>
        <dbReference type="EMBL" id="CAF0787288.1"/>
    </source>
</evidence>
<evidence type="ECO:0000256" key="12">
    <source>
        <dbReference type="SAM" id="Phobius"/>
    </source>
</evidence>
<dbReference type="PROSITE" id="PS50089">
    <property type="entry name" value="ZF_RING_2"/>
    <property type="match status" value="1"/>
</dbReference>
<keyword evidence="9 12" id="KW-0472">Membrane</keyword>
<evidence type="ECO:0000256" key="7">
    <source>
        <dbReference type="ARBA" id="ARBA00022833"/>
    </source>
</evidence>
<feature type="compositionally biased region" description="Low complexity" evidence="11">
    <location>
        <begin position="596"/>
        <end position="612"/>
    </location>
</feature>
<evidence type="ECO:0000259" key="13">
    <source>
        <dbReference type="PROSITE" id="PS50089"/>
    </source>
</evidence>
<keyword evidence="8 12" id="KW-1133">Transmembrane helix</keyword>
<dbReference type="InterPro" id="IPR013083">
    <property type="entry name" value="Znf_RING/FYVE/PHD"/>
</dbReference>
<dbReference type="Pfam" id="PF13639">
    <property type="entry name" value="zf-RING_2"/>
    <property type="match status" value="1"/>
</dbReference>
<organism evidence="15 17">
    <name type="scientific">Didymodactylos carnosus</name>
    <dbReference type="NCBI Taxonomy" id="1234261"/>
    <lineage>
        <taxon>Eukaryota</taxon>
        <taxon>Metazoa</taxon>
        <taxon>Spiralia</taxon>
        <taxon>Gnathifera</taxon>
        <taxon>Rotifera</taxon>
        <taxon>Eurotatoria</taxon>
        <taxon>Bdelloidea</taxon>
        <taxon>Philodinida</taxon>
        <taxon>Philodinidae</taxon>
        <taxon>Didymodactylos</taxon>
    </lineage>
</organism>
<evidence type="ECO:0000256" key="4">
    <source>
        <dbReference type="ARBA" id="ARBA00022692"/>
    </source>
</evidence>
<dbReference type="SMART" id="SM00184">
    <property type="entry name" value="RING"/>
    <property type="match status" value="1"/>
</dbReference>
<feature type="domain" description="RING-type" evidence="13">
    <location>
        <begin position="395"/>
        <end position="433"/>
    </location>
</feature>
<evidence type="ECO:0000313" key="17">
    <source>
        <dbReference type="Proteomes" id="UP000663829"/>
    </source>
</evidence>
<evidence type="ECO:0000256" key="9">
    <source>
        <dbReference type="ARBA" id="ARBA00023136"/>
    </source>
</evidence>
<dbReference type="Pfam" id="PF02845">
    <property type="entry name" value="CUE"/>
    <property type="match status" value="1"/>
</dbReference>
<reference evidence="15" key="1">
    <citation type="submission" date="2021-02" db="EMBL/GenBank/DDBJ databases">
        <authorList>
            <person name="Nowell W R."/>
        </authorList>
    </citation>
    <scope>NUCLEOTIDE SEQUENCE</scope>
</reference>
<keyword evidence="5" id="KW-0479">Metal-binding</keyword>
<dbReference type="InterPro" id="IPR001841">
    <property type="entry name" value="Znf_RING"/>
</dbReference>
<evidence type="ECO:0000256" key="6">
    <source>
        <dbReference type="ARBA" id="ARBA00022771"/>
    </source>
</evidence>
<feature type="transmembrane region" description="Helical" evidence="12">
    <location>
        <begin position="245"/>
        <end position="266"/>
    </location>
</feature>
<dbReference type="EMBL" id="CAJNOQ010000321">
    <property type="protein sequence ID" value="CAF0787288.1"/>
    <property type="molecule type" value="Genomic_DNA"/>
</dbReference>
<evidence type="ECO:0000256" key="5">
    <source>
        <dbReference type="ARBA" id="ARBA00022723"/>
    </source>
</evidence>
<dbReference type="GO" id="GO:0016020">
    <property type="term" value="C:membrane"/>
    <property type="evidence" value="ECO:0007669"/>
    <property type="project" value="UniProtKB-SubCell"/>
</dbReference>
<feature type="compositionally biased region" description="Polar residues" evidence="11">
    <location>
        <begin position="620"/>
        <end position="632"/>
    </location>
</feature>
<dbReference type="InterPro" id="IPR057992">
    <property type="entry name" value="TPR_SYVN1_N"/>
</dbReference>
<evidence type="ECO:0000256" key="11">
    <source>
        <dbReference type="SAM" id="MobiDB-lite"/>
    </source>
</evidence>
<keyword evidence="17" id="KW-1185">Reference proteome</keyword>
<dbReference type="Pfam" id="PF25563">
    <property type="entry name" value="TPR_SYVN1_N"/>
    <property type="match status" value="1"/>
</dbReference>
<dbReference type="GO" id="GO:0005783">
    <property type="term" value="C:endoplasmic reticulum"/>
    <property type="evidence" value="ECO:0007669"/>
    <property type="project" value="TreeGrafter"/>
</dbReference>
<dbReference type="GO" id="GO:0000151">
    <property type="term" value="C:ubiquitin ligase complex"/>
    <property type="evidence" value="ECO:0007669"/>
    <property type="project" value="TreeGrafter"/>
</dbReference>
<dbReference type="PANTHER" id="PTHR15067">
    <property type="entry name" value="E3 UBIQUITIN-PROTEIN LIGASE RNF8"/>
    <property type="match status" value="1"/>
</dbReference>
<keyword evidence="3" id="KW-0808">Transferase</keyword>
<dbReference type="PANTHER" id="PTHR15067:SF5">
    <property type="entry name" value="E3 UBIQUITIN-PROTEIN LIGASE AMFR"/>
    <property type="match status" value="1"/>
</dbReference>
<evidence type="ECO:0000259" key="14">
    <source>
        <dbReference type="PROSITE" id="PS51140"/>
    </source>
</evidence>